<dbReference type="PANTHER" id="PTHR43586:SF8">
    <property type="entry name" value="CYSTEINE DESULFURASE 1, CHLOROPLASTIC"/>
    <property type="match status" value="1"/>
</dbReference>
<gene>
    <name evidence="10" type="ORF">J1N51_00410</name>
</gene>
<dbReference type="InterPro" id="IPR016454">
    <property type="entry name" value="Cysteine_dSase"/>
</dbReference>
<proteinExistence type="inferred from homology"/>
<dbReference type="KEGG" id="psym:J1N51_00410"/>
<dbReference type="RefSeq" id="WP_208832052.1">
    <property type="nucleotide sequence ID" value="NZ_CP072110.1"/>
</dbReference>
<dbReference type="InterPro" id="IPR015421">
    <property type="entry name" value="PyrdxlP-dep_Trfase_major"/>
</dbReference>
<evidence type="ECO:0000256" key="3">
    <source>
        <dbReference type="ARBA" id="ARBA00010447"/>
    </source>
</evidence>
<comment type="similarity">
    <text evidence="3 8">Belongs to the class-V pyridoxal-phosphate-dependent aminotransferase family. Csd subfamily.</text>
</comment>
<evidence type="ECO:0000256" key="7">
    <source>
        <dbReference type="RuleBase" id="RU004504"/>
    </source>
</evidence>
<evidence type="ECO:0000313" key="11">
    <source>
        <dbReference type="Proteomes" id="UP000682739"/>
    </source>
</evidence>
<dbReference type="Proteomes" id="UP000682739">
    <property type="component" value="Chromosome"/>
</dbReference>
<comment type="cofactor">
    <cofactor evidence="1 7">
        <name>pyridoxal 5'-phosphate</name>
        <dbReference type="ChEBI" id="CHEBI:597326"/>
    </cofactor>
</comment>
<evidence type="ECO:0000256" key="1">
    <source>
        <dbReference type="ARBA" id="ARBA00001933"/>
    </source>
</evidence>
<feature type="domain" description="Aminotransferase class V" evidence="9">
    <location>
        <begin position="17"/>
        <end position="386"/>
    </location>
</feature>
<dbReference type="SUPFAM" id="SSF53383">
    <property type="entry name" value="PLP-dependent transferases"/>
    <property type="match status" value="1"/>
</dbReference>
<dbReference type="InterPro" id="IPR015424">
    <property type="entry name" value="PyrdxlP-dep_Trfase"/>
</dbReference>
<comment type="function">
    <text evidence="2 8">Catalyzes the removal of elemental sulfur and selenium atoms from L-cysteine, L-cystine, L-selenocysteine, and L-selenocystine to produce L-alanine.</text>
</comment>
<dbReference type="GO" id="GO:0030170">
    <property type="term" value="F:pyridoxal phosphate binding"/>
    <property type="evidence" value="ECO:0007669"/>
    <property type="project" value="UniProtKB-UniRule"/>
</dbReference>
<dbReference type="InterPro" id="IPR020578">
    <property type="entry name" value="Aminotrans_V_PyrdxlP_BS"/>
</dbReference>
<dbReference type="NCBIfam" id="TIGR01979">
    <property type="entry name" value="sufS"/>
    <property type="match status" value="1"/>
</dbReference>
<dbReference type="InterPro" id="IPR000192">
    <property type="entry name" value="Aminotrans_V_dom"/>
</dbReference>
<evidence type="ECO:0000256" key="2">
    <source>
        <dbReference type="ARBA" id="ARBA00002824"/>
    </source>
</evidence>
<protein>
    <recommendedName>
        <fullName evidence="8">Cysteine desulfurase</fullName>
        <ecNumber evidence="8">2.8.1.7</ecNumber>
    </recommendedName>
</protein>
<organism evidence="10 11">
    <name type="scientific">Psychrosphaera ytuae</name>
    <dbReference type="NCBI Taxonomy" id="2820710"/>
    <lineage>
        <taxon>Bacteria</taxon>
        <taxon>Pseudomonadati</taxon>
        <taxon>Pseudomonadota</taxon>
        <taxon>Gammaproteobacteria</taxon>
        <taxon>Alteromonadales</taxon>
        <taxon>Pseudoalteromonadaceae</taxon>
        <taxon>Psychrosphaera</taxon>
    </lineage>
</organism>
<evidence type="ECO:0000256" key="4">
    <source>
        <dbReference type="ARBA" id="ARBA00022679"/>
    </source>
</evidence>
<evidence type="ECO:0000256" key="6">
    <source>
        <dbReference type="ARBA" id="ARBA00050776"/>
    </source>
</evidence>
<sequence>MSLKEQFPFFQHNPSTVYLDSAATTQKPKSVIDAIDRFYQADNVNVHRGSYRAAKQATNDYEQSRIDVAKHINAYTPSDIVWTKGTTDSINTVAMSWAQHQLNTGDRIVLLASEHHANFVPWQQLALNKGLEIDFIELTEDGVIDLAQYAEVMKQQPKFVAMQHVSNALGNIHPIEQMTKMAKAVGATVLIDGAQAIAHIEVDVQALNCDFYAFSGHKMFGPTGIGVLYIAPFIKSQIRPVQLGGEMIRRVSRQETTFRPLPALLETGTPNIAGVIALKAAINFIESEKYHAQHERIQSLYHGLVAQLEIIDGIKIYGDPINNVGVVSFTYADESVSDLGALLDQQGIAVRVGHHCAMPLMDALGINGTVRVSLAAYNDQEDVDRFISALNHSIEILDI</sequence>
<comment type="catalytic activity">
    <reaction evidence="6 8">
        <text>(sulfur carrier)-H + L-cysteine = (sulfur carrier)-SH + L-alanine</text>
        <dbReference type="Rhea" id="RHEA:43892"/>
        <dbReference type="Rhea" id="RHEA-COMP:14737"/>
        <dbReference type="Rhea" id="RHEA-COMP:14739"/>
        <dbReference type="ChEBI" id="CHEBI:29917"/>
        <dbReference type="ChEBI" id="CHEBI:35235"/>
        <dbReference type="ChEBI" id="CHEBI:57972"/>
        <dbReference type="ChEBI" id="CHEBI:64428"/>
        <dbReference type="EC" id="2.8.1.7"/>
    </reaction>
</comment>
<reference evidence="10" key="1">
    <citation type="submission" date="2021-03" db="EMBL/GenBank/DDBJ databases">
        <title>Description of Psychrosphaera ytuae sp. nov. isolated from deep sea sediment of South China Sea.</title>
        <authorList>
            <person name="Zhang J."/>
            <person name="Xu X.-D."/>
        </authorList>
    </citation>
    <scope>NUCLEOTIDE SEQUENCE</scope>
    <source>
        <strain evidence="10">MTZ26</strain>
    </source>
</reference>
<evidence type="ECO:0000313" key="10">
    <source>
        <dbReference type="EMBL" id="QTH63997.1"/>
    </source>
</evidence>
<evidence type="ECO:0000256" key="5">
    <source>
        <dbReference type="ARBA" id="ARBA00022898"/>
    </source>
</evidence>
<dbReference type="PROSITE" id="PS00595">
    <property type="entry name" value="AA_TRANSFER_CLASS_5"/>
    <property type="match status" value="1"/>
</dbReference>
<keyword evidence="4 8" id="KW-0808">Transferase</keyword>
<dbReference type="PANTHER" id="PTHR43586">
    <property type="entry name" value="CYSTEINE DESULFURASE"/>
    <property type="match status" value="1"/>
</dbReference>
<dbReference type="AlphaFoldDB" id="A0A975DBA5"/>
<evidence type="ECO:0000259" key="9">
    <source>
        <dbReference type="Pfam" id="PF00266"/>
    </source>
</evidence>
<dbReference type="Gene3D" id="3.90.1150.10">
    <property type="entry name" value="Aspartate Aminotransferase, domain 1"/>
    <property type="match status" value="1"/>
</dbReference>
<dbReference type="GO" id="GO:0031071">
    <property type="term" value="F:cysteine desulfurase activity"/>
    <property type="evidence" value="ECO:0007669"/>
    <property type="project" value="UniProtKB-UniRule"/>
</dbReference>
<dbReference type="InterPro" id="IPR010970">
    <property type="entry name" value="Cys_dSase_SufS"/>
</dbReference>
<keyword evidence="11" id="KW-1185">Reference proteome</keyword>
<dbReference type="PIRSF" id="PIRSF005572">
    <property type="entry name" value="NifS"/>
    <property type="match status" value="1"/>
</dbReference>
<dbReference type="EC" id="2.8.1.7" evidence="8"/>
<keyword evidence="5 8" id="KW-0663">Pyridoxal phosphate</keyword>
<dbReference type="Pfam" id="PF00266">
    <property type="entry name" value="Aminotran_5"/>
    <property type="match status" value="1"/>
</dbReference>
<dbReference type="Gene3D" id="3.40.640.10">
    <property type="entry name" value="Type I PLP-dependent aspartate aminotransferase-like (Major domain)"/>
    <property type="match status" value="1"/>
</dbReference>
<dbReference type="GO" id="GO:0006534">
    <property type="term" value="P:cysteine metabolic process"/>
    <property type="evidence" value="ECO:0007669"/>
    <property type="project" value="UniProtKB-UniRule"/>
</dbReference>
<dbReference type="InterPro" id="IPR015422">
    <property type="entry name" value="PyrdxlP-dep_Trfase_small"/>
</dbReference>
<evidence type="ECO:0000256" key="8">
    <source>
        <dbReference type="RuleBase" id="RU004506"/>
    </source>
</evidence>
<name>A0A975DBA5_9GAMM</name>
<accession>A0A975DBA5</accession>
<dbReference type="CDD" id="cd06453">
    <property type="entry name" value="SufS_like"/>
    <property type="match status" value="1"/>
</dbReference>
<dbReference type="EMBL" id="CP072110">
    <property type="protein sequence ID" value="QTH63997.1"/>
    <property type="molecule type" value="Genomic_DNA"/>
</dbReference>